<name>A0A2P5CHY1_PARAD</name>
<accession>A0A2P5CHY1</accession>
<evidence type="ECO:0000313" key="1">
    <source>
        <dbReference type="EMBL" id="PON60660.1"/>
    </source>
</evidence>
<organism evidence="1 2">
    <name type="scientific">Parasponia andersonii</name>
    <name type="common">Sponia andersonii</name>
    <dbReference type="NCBI Taxonomy" id="3476"/>
    <lineage>
        <taxon>Eukaryota</taxon>
        <taxon>Viridiplantae</taxon>
        <taxon>Streptophyta</taxon>
        <taxon>Embryophyta</taxon>
        <taxon>Tracheophyta</taxon>
        <taxon>Spermatophyta</taxon>
        <taxon>Magnoliopsida</taxon>
        <taxon>eudicotyledons</taxon>
        <taxon>Gunneridae</taxon>
        <taxon>Pentapetalae</taxon>
        <taxon>rosids</taxon>
        <taxon>fabids</taxon>
        <taxon>Rosales</taxon>
        <taxon>Cannabaceae</taxon>
        <taxon>Parasponia</taxon>
    </lineage>
</organism>
<dbReference type="EMBL" id="JXTB01000128">
    <property type="protein sequence ID" value="PON60660.1"/>
    <property type="molecule type" value="Genomic_DNA"/>
</dbReference>
<protein>
    <submittedName>
        <fullName evidence="1">Uncharacterized protein</fullName>
    </submittedName>
</protein>
<dbReference type="AlphaFoldDB" id="A0A2P5CHY1"/>
<dbReference type="Proteomes" id="UP000237105">
    <property type="component" value="Unassembled WGS sequence"/>
</dbReference>
<comment type="caution">
    <text evidence="1">The sequence shown here is derived from an EMBL/GenBank/DDBJ whole genome shotgun (WGS) entry which is preliminary data.</text>
</comment>
<feature type="non-terminal residue" evidence="1">
    <location>
        <position position="1"/>
    </location>
</feature>
<proteinExistence type="predicted"/>
<evidence type="ECO:0000313" key="2">
    <source>
        <dbReference type="Proteomes" id="UP000237105"/>
    </source>
</evidence>
<keyword evidence="2" id="KW-1185">Reference proteome</keyword>
<sequence length="108" mass="11573">TVAPNWCHSIKTFRKWHHNATPWCCGATCCNGVAPQHHAHSTAVLFYGAAIPSPGICSIVVLQSDAIVPATRPFRCLGAKFGAAVPKSAKQLVEFLNCDLLSLVFNLA</sequence>
<reference evidence="2" key="1">
    <citation type="submission" date="2016-06" db="EMBL/GenBank/DDBJ databases">
        <title>Parallel loss of symbiosis genes in relatives of nitrogen-fixing non-legume Parasponia.</title>
        <authorList>
            <person name="Van Velzen R."/>
            <person name="Holmer R."/>
            <person name="Bu F."/>
            <person name="Rutten L."/>
            <person name="Van Zeijl A."/>
            <person name="Liu W."/>
            <person name="Santuari L."/>
            <person name="Cao Q."/>
            <person name="Sharma T."/>
            <person name="Shen D."/>
            <person name="Roswanjaya Y."/>
            <person name="Wardhani T."/>
            <person name="Kalhor M.S."/>
            <person name="Jansen J."/>
            <person name="Van den Hoogen J."/>
            <person name="Gungor B."/>
            <person name="Hartog M."/>
            <person name="Hontelez J."/>
            <person name="Verver J."/>
            <person name="Yang W.-C."/>
            <person name="Schijlen E."/>
            <person name="Repin R."/>
            <person name="Schilthuizen M."/>
            <person name="Schranz E."/>
            <person name="Heidstra R."/>
            <person name="Miyata K."/>
            <person name="Fedorova E."/>
            <person name="Kohlen W."/>
            <person name="Bisseling T."/>
            <person name="Smit S."/>
            <person name="Geurts R."/>
        </authorList>
    </citation>
    <scope>NUCLEOTIDE SEQUENCE [LARGE SCALE GENOMIC DNA]</scope>
    <source>
        <strain evidence="2">cv. WU1-14</strain>
    </source>
</reference>
<gene>
    <name evidence="1" type="ORF">PanWU01x14_150780</name>
</gene>